<sequence length="316" mass="31176">MRRRSARLRITAVGAGAALAALLSVGSASADTTPQLAGDWAPFSRCPVDDPAMLAADGSSDVAQCISSHSTSGTMKLGNTTVPTGNADLQIGIISHNSGAPATLVAPSGGALVADSADIPGGLLGLMCPSKVPVISSICDGITNSTLNRVTATMVSAGAPTNFSLPAGIGTGQPMMTIPVKIKLSNPFLASTCTIGTDSNPILLKPGNDSAPSLAAQGFDGNGTPDSTIGSAMTRIAITGADQSDSTFAVPGASNCGLLGAIDLAVDLKTGIPASSGTNKVVLNSASTYLGGLTAPGVAAPNDGSTLSQYWHSAVQ</sequence>
<accession>A0A1J7C398</accession>
<comment type="caution">
    <text evidence="2">The sequence shown here is derived from an EMBL/GenBank/DDBJ whole genome shotgun (WGS) entry which is preliminary data.</text>
</comment>
<dbReference type="EMBL" id="MLCF01000118">
    <property type="protein sequence ID" value="OIV36036.1"/>
    <property type="molecule type" value="Genomic_DNA"/>
</dbReference>
<dbReference type="RefSeq" id="WP_071658009.1">
    <property type="nucleotide sequence ID" value="NZ_MLCF01000118.1"/>
</dbReference>
<evidence type="ECO:0008006" key="4">
    <source>
        <dbReference type="Google" id="ProtNLM"/>
    </source>
</evidence>
<protein>
    <recommendedName>
        <fullName evidence="4">Secreted protein</fullName>
    </recommendedName>
</protein>
<feature type="chain" id="PRO_5009643979" description="Secreted protein" evidence="1">
    <location>
        <begin position="31"/>
        <end position="316"/>
    </location>
</feature>
<evidence type="ECO:0000313" key="3">
    <source>
        <dbReference type="Proteomes" id="UP000243342"/>
    </source>
</evidence>
<gene>
    <name evidence="2" type="ORF">BIV57_18460</name>
</gene>
<keyword evidence="1" id="KW-0732">Signal</keyword>
<reference evidence="2 3" key="1">
    <citation type="submission" date="2016-10" db="EMBL/GenBank/DDBJ databases">
        <title>Genome sequence of Streptomyces gilvigriseus MUSC 26.</title>
        <authorList>
            <person name="Lee L.-H."/>
            <person name="Ser H.-L."/>
        </authorList>
    </citation>
    <scope>NUCLEOTIDE SEQUENCE [LARGE SCALE GENOMIC DNA]</scope>
    <source>
        <strain evidence="2 3">MUSC 26</strain>
    </source>
</reference>
<organism evidence="2 3">
    <name type="scientific">Mangrovactinospora gilvigrisea</name>
    <dbReference type="NCBI Taxonomy" id="1428644"/>
    <lineage>
        <taxon>Bacteria</taxon>
        <taxon>Bacillati</taxon>
        <taxon>Actinomycetota</taxon>
        <taxon>Actinomycetes</taxon>
        <taxon>Kitasatosporales</taxon>
        <taxon>Streptomycetaceae</taxon>
        <taxon>Mangrovactinospora</taxon>
    </lineage>
</organism>
<dbReference type="STRING" id="1428644.BIV57_18460"/>
<feature type="signal peptide" evidence="1">
    <location>
        <begin position="1"/>
        <end position="30"/>
    </location>
</feature>
<evidence type="ECO:0000313" key="2">
    <source>
        <dbReference type="EMBL" id="OIV36036.1"/>
    </source>
</evidence>
<proteinExistence type="predicted"/>
<dbReference type="Proteomes" id="UP000243342">
    <property type="component" value="Unassembled WGS sequence"/>
</dbReference>
<evidence type="ECO:0000256" key="1">
    <source>
        <dbReference type="SAM" id="SignalP"/>
    </source>
</evidence>
<dbReference type="AlphaFoldDB" id="A0A1J7C398"/>
<name>A0A1J7C398_9ACTN</name>
<keyword evidence="3" id="KW-1185">Reference proteome</keyword>
<dbReference type="OrthoDB" id="4461339at2"/>